<dbReference type="GO" id="GO:0005737">
    <property type="term" value="C:cytoplasm"/>
    <property type="evidence" value="ECO:0007669"/>
    <property type="project" value="TreeGrafter"/>
</dbReference>
<dbReference type="Proteomes" id="UP000233786">
    <property type="component" value="Unassembled WGS sequence"/>
</dbReference>
<dbReference type="SMART" id="SM00923">
    <property type="entry name" value="MbtH"/>
    <property type="match status" value="1"/>
</dbReference>
<dbReference type="InterPro" id="IPR045851">
    <property type="entry name" value="AMP-bd_C_sf"/>
</dbReference>
<organism evidence="2 3">
    <name type="scientific">Saccharopolyspora spinosa</name>
    <dbReference type="NCBI Taxonomy" id="60894"/>
    <lineage>
        <taxon>Bacteria</taxon>
        <taxon>Bacillati</taxon>
        <taxon>Actinomycetota</taxon>
        <taxon>Actinomycetes</taxon>
        <taxon>Pseudonocardiales</taxon>
        <taxon>Pseudonocardiaceae</taxon>
        <taxon>Saccharopolyspora</taxon>
    </lineage>
</organism>
<dbReference type="InterPro" id="IPR042099">
    <property type="entry name" value="ANL_N_sf"/>
</dbReference>
<evidence type="ECO:0000259" key="1">
    <source>
        <dbReference type="SMART" id="SM00923"/>
    </source>
</evidence>
<dbReference type="SUPFAM" id="SSF160582">
    <property type="entry name" value="MbtH-like"/>
    <property type="match status" value="1"/>
</dbReference>
<comment type="caution">
    <text evidence="2">The sequence shown here is derived from an EMBL/GenBank/DDBJ whole genome shotgun (WGS) entry which is preliminary data.</text>
</comment>
<dbReference type="GO" id="GO:0043041">
    <property type="term" value="P:amino acid activation for nonribosomal peptide biosynthetic process"/>
    <property type="evidence" value="ECO:0007669"/>
    <property type="project" value="TreeGrafter"/>
</dbReference>
<dbReference type="RefSeq" id="WP_010314019.1">
    <property type="nucleotide sequence ID" value="NZ_CP061007.1"/>
</dbReference>
<dbReference type="InterPro" id="IPR038020">
    <property type="entry name" value="MbtH-like_sf"/>
</dbReference>
<dbReference type="Pfam" id="PF00501">
    <property type="entry name" value="AMP-binding"/>
    <property type="match status" value="1"/>
</dbReference>
<dbReference type="NCBIfam" id="TIGR01733">
    <property type="entry name" value="AA-adenyl-dom"/>
    <property type="match status" value="1"/>
</dbReference>
<dbReference type="Gene3D" id="3.90.820.10">
    <property type="entry name" value="Structural Genomics, Unknown Function 30-nov-00 1gh9 Mol_id"/>
    <property type="match status" value="1"/>
</dbReference>
<keyword evidence="3" id="KW-1185">Reference proteome</keyword>
<dbReference type="OrthoDB" id="3243414at2"/>
<name>A0A2N3Y5J8_SACSN</name>
<dbReference type="InterPro" id="IPR005153">
    <property type="entry name" value="MbtH-like_dom"/>
</dbReference>
<dbReference type="InterPro" id="IPR020845">
    <property type="entry name" value="AMP-binding_CS"/>
</dbReference>
<evidence type="ECO:0000313" key="3">
    <source>
        <dbReference type="Proteomes" id="UP000233786"/>
    </source>
</evidence>
<dbReference type="PROSITE" id="PS00455">
    <property type="entry name" value="AMP_BINDING"/>
    <property type="match status" value="1"/>
</dbReference>
<dbReference type="InterPro" id="IPR025110">
    <property type="entry name" value="AMP-bd_C"/>
</dbReference>
<protein>
    <submittedName>
        <fullName evidence="2">Amino acid adenylation domain-containing protein</fullName>
    </submittedName>
</protein>
<sequence length="572" mass="61691">MPNPFADEAGPFDVLVNLEGQHSLWPSTLPAPAGWERTLRESDRATCLTHIRTAWPDIRPQSLVSALAEGVIASGESVPEMFAAQVALHRDDTAVVGEHGHLTYGELDQRSERLALALLARGLGPEARVAVLMDRSVDLVVALLAILRAGAVYVPLPLDVNPHRGKTLVAQVRPSMLLVDEQTALHPLLSTPEGTEVPVLRVDQPVDTVSGALPVIHPEQLAYITHTSGSTGTPKGVAITHRTVTAFATDQCWREINQGAVLFSSPPIFDGTTYGIWVPLLGGGRVVVAPPGNVSPSDMAEYIKRSGATSALLIPYRLNSVVDHALDFLGGLELLWTGGDVVAGTTIERLLNRFPDLRFANGWGLTETTVISTWHLITAPYQAESSVPVGRAMNQCQVYVLDDDLRPVPPGATGEAYVAGTGPARGYDGRPDLTAERFLADPYGSPGSRMYRTGDYMRTLDNGVLDFVGRADRMVKVRGNRVEPEEVEANLARNPLIRQVTVLAPHDEQGQRYLLAFVEPVAGSRLSESDLRATAEGSLPEWMVPARFVLRDTLPVTATGKVDRKALLASLG</sequence>
<dbReference type="GO" id="GO:0031177">
    <property type="term" value="F:phosphopantetheine binding"/>
    <property type="evidence" value="ECO:0007669"/>
    <property type="project" value="TreeGrafter"/>
</dbReference>
<dbReference type="GO" id="GO:0044550">
    <property type="term" value="P:secondary metabolite biosynthetic process"/>
    <property type="evidence" value="ECO:0007669"/>
    <property type="project" value="TreeGrafter"/>
</dbReference>
<dbReference type="Pfam" id="PF03621">
    <property type="entry name" value="MbtH"/>
    <property type="match status" value="1"/>
</dbReference>
<dbReference type="SUPFAM" id="SSF56801">
    <property type="entry name" value="Acetyl-CoA synthetase-like"/>
    <property type="match status" value="1"/>
</dbReference>
<evidence type="ECO:0000313" key="2">
    <source>
        <dbReference type="EMBL" id="PKW18121.1"/>
    </source>
</evidence>
<dbReference type="PANTHER" id="PTHR45527:SF1">
    <property type="entry name" value="FATTY ACID SYNTHASE"/>
    <property type="match status" value="1"/>
</dbReference>
<dbReference type="InterPro" id="IPR010071">
    <property type="entry name" value="AA_adenyl_dom"/>
</dbReference>
<reference evidence="2" key="1">
    <citation type="submission" date="2017-12" db="EMBL/GenBank/DDBJ databases">
        <title>Sequencing the genomes of 1000 Actinobacteria strains.</title>
        <authorList>
            <person name="Klenk H.-P."/>
        </authorList>
    </citation>
    <scope>NUCLEOTIDE SEQUENCE [LARGE SCALE GENOMIC DNA]</scope>
    <source>
        <strain evidence="2">DSM 44228</strain>
    </source>
</reference>
<dbReference type="STRING" id="994479.GCA_000194155_06829"/>
<feature type="domain" description="MbtH-like" evidence="1">
    <location>
        <begin position="3"/>
        <end position="53"/>
    </location>
</feature>
<accession>A0A2N3Y5J8</accession>
<proteinExistence type="predicted"/>
<dbReference type="AlphaFoldDB" id="A0A2N3Y5J8"/>
<dbReference type="Gene3D" id="3.30.300.30">
    <property type="match status" value="1"/>
</dbReference>
<gene>
    <name evidence="2" type="ORF">A8926_6183</name>
</gene>
<dbReference type="InterPro" id="IPR000873">
    <property type="entry name" value="AMP-dep_synth/lig_dom"/>
</dbReference>
<dbReference type="Gene3D" id="3.40.50.12780">
    <property type="entry name" value="N-terminal domain of ligase-like"/>
    <property type="match status" value="1"/>
</dbReference>
<dbReference type="EMBL" id="PJNB01000001">
    <property type="protein sequence ID" value="PKW18121.1"/>
    <property type="molecule type" value="Genomic_DNA"/>
</dbReference>
<dbReference type="PANTHER" id="PTHR45527">
    <property type="entry name" value="NONRIBOSOMAL PEPTIDE SYNTHETASE"/>
    <property type="match status" value="1"/>
</dbReference>
<dbReference type="Pfam" id="PF13193">
    <property type="entry name" value="AMP-binding_C"/>
    <property type="match status" value="1"/>
</dbReference>